<dbReference type="Pfam" id="PF09664">
    <property type="entry name" value="DUF2399"/>
    <property type="match status" value="1"/>
</dbReference>
<dbReference type="NCBIfam" id="TIGR02679">
    <property type="entry name" value="TIGR02679 family protein"/>
    <property type="match status" value="1"/>
</dbReference>
<gene>
    <name evidence="4" type="ORF">EAS64_21080</name>
</gene>
<protein>
    <submittedName>
        <fullName evidence="4">TIGR02679 family protein</fullName>
    </submittedName>
</protein>
<reference evidence="4 5" key="1">
    <citation type="submission" date="2018-11" db="EMBL/GenBank/DDBJ databases">
        <title>Trebonia kvetii gen.nov., sp.nov., a novel acidophilic actinobacterium, and proposal of the new actinobacterial family Treboniaceae fam. nov.</title>
        <authorList>
            <person name="Rapoport D."/>
            <person name="Sagova-Mareckova M."/>
            <person name="Sedlacek I."/>
            <person name="Provaznik J."/>
            <person name="Kralova S."/>
            <person name="Pavlinic D."/>
            <person name="Benes V."/>
            <person name="Kopecky J."/>
        </authorList>
    </citation>
    <scope>NUCLEOTIDE SEQUENCE [LARGE SCALE GENOMIC DNA]</scope>
    <source>
        <strain evidence="4 5">15Tr583</strain>
    </source>
</reference>
<name>A0A6P2BXP9_9ACTN</name>
<dbReference type="Pfam" id="PF11796">
    <property type="entry name" value="DUF3323"/>
    <property type="match status" value="1"/>
</dbReference>
<dbReference type="EMBL" id="RPFW01000004">
    <property type="protein sequence ID" value="TVZ02965.1"/>
    <property type="molecule type" value="Genomic_DNA"/>
</dbReference>
<evidence type="ECO:0000256" key="1">
    <source>
        <dbReference type="SAM" id="MobiDB-lite"/>
    </source>
</evidence>
<evidence type="ECO:0000313" key="5">
    <source>
        <dbReference type="Proteomes" id="UP000460272"/>
    </source>
</evidence>
<accession>A0A6P2BXP9</accession>
<dbReference type="InterPro" id="IPR024465">
    <property type="entry name" value="DUF2399"/>
</dbReference>
<dbReference type="RefSeq" id="WP_145855277.1">
    <property type="nucleotide sequence ID" value="NZ_RPFW01000004.1"/>
</dbReference>
<sequence length="441" mass="47433">MPNEDVEDAETTAVNGAAPHGHAVQGQIAPRDVRGYAGSDYRRLLDAARKSLERTGGDLTRTVTVKTPDDKERRAIIGITGQYRPEGVSVLAVRLADLDHAIREASGHGLIELLERLGPALRDRPAERQRLADGREATTRSVEKSFLGERDWFKAWLAGLAADGSLTKLVNTGDAAQLRQAARVLEWIEQRLELKAAPAQLAELAATITGDTKALGQGTALATLVLRALAFRQGASRPRTTEERRDLWDQCGIVVDDLASRVLVLNLPAEGRGLGEWLTSASTYGIPFYITLHQLVTMPLAIQAGVIVHACENPAVLRRAAGDLGPAARPLICTEGQPSTAFHRLAAAITSADGALRYHGDFDWPGVGIAASIIDRHHATPWRFAAPDYEAAIKADADHVRLAGSGRPTPWDPGLEETMTVHGRAVYEEAVAATLVADLKS</sequence>
<comment type="caution">
    <text evidence="4">The sequence shown here is derived from an EMBL/GenBank/DDBJ whole genome shotgun (WGS) entry which is preliminary data.</text>
</comment>
<evidence type="ECO:0000259" key="3">
    <source>
        <dbReference type="Pfam" id="PF11796"/>
    </source>
</evidence>
<evidence type="ECO:0000313" key="4">
    <source>
        <dbReference type="EMBL" id="TVZ02965.1"/>
    </source>
</evidence>
<keyword evidence="5" id="KW-1185">Reference proteome</keyword>
<dbReference type="AlphaFoldDB" id="A0A6P2BXP9"/>
<evidence type="ECO:0000259" key="2">
    <source>
        <dbReference type="Pfam" id="PF09664"/>
    </source>
</evidence>
<dbReference type="OrthoDB" id="8188786at2"/>
<dbReference type="InterPro" id="IPR013495">
    <property type="entry name" value="CHP02679"/>
</dbReference>
<feature type="domain" description="DUF2399" evidence="2">
    <location>
        <begin position="290"/>
        <end position="439"/>
    </location>
</feature>
<feature type="region of interest" description="Disordered" evidence="1">
    <location>
        <begin position="1"/>
        <end position="28"/>
    </location>
</feature>
<feature type="compositionally biased region" description="Acidic residues" evidence="1">
    <location>
        <begin position="1"/>
        <end position="10"/>
    </location>
</feature>
<dbReference type="InterPro" id="IPR024466">
    <property type="entry name" value="CHP02679_N"/>
</dbReference>
<dbReference type="Proteomes" id="UP000460272">
    <property type="component" value="Unassembled WGS sequence"/>
</dbReference>
<proteinExistence type="predicted"/>
<organism evidence="4 5">
    <name type="scientific">Trebonia kvetii</name>
    <dbReference type="NCBI Taxonomy" id="2480626"/>
    <lineage>
        <taxon>Bacteria</taxon>
        <taxon>Bacillati</taxon>
        <taxon>Actinomycetota</taxon>
        <taxon>Actinomycetes</taxon>
        <taxon>Streptosporangiales</taxon>
        <taxon>Treboniaceae</taxon>
        <taxon>Trebonia</taxon>
    </lineage>
</organism>
<feature type="domain" description="Conserved hypothetical protein CHP02679 N terminus" evidence="3">
    <location>
        <begin position="62"/>
        <end position="269"/>
    </location>
</feature>